<evidence type="ECO:0000313" key="3">
    <source>
        <dbReference type="Proteomes" id="UP000239425"/>
    </source>
</evidence>
<protein>
    <submittedName>
        <fullName evidence="2">Uncharacterized protein</fullName>
    </submittedName>
</protein>
<comment type="caution">
    <text evidence="2">The sequence shown here is derived from an EMBL/GenBank/DDBJ whole genome shotgun (WGS) entry which is preliminary data.</text>
</comment>
<dbReference type="EMBL" id="PHHC01000047">
    <property type="protein sequence ID" value="PPE05707.1"/>
    <property type="molecule type" value="Genomic_DNA"/>
</dbReference>
<reference evidence="2 3" key="1">
    <citation type="submission" date="2017-11" db="EMBL/GenBank/DDBJ databases">
        <title>Comparative genomic analysis of Holospora spp., intranuclear symbionts of paramecia.</title>
        <authorList>
            <person name="Garushyants S.K."/>
            <person name="Beliavskaya A."/>
            <person name="Malko D.B."/>
            <person name="Logacheva M.D."/>
            <person name="Rautian M.S."/>
            <person name="Gelfand M.S."/>
        </authorList>
    </citation>
    <scope>NUCLEOTIDE SEQUENCE [LARGE SCALE GENOMIC DNA]</scope>
    <source>
        <strain evidence="3">02AZ16</strain>
    </source>
</reference>
<feature type="transmembrane region" description="Helical" evidence="1">
    <location>
        <begin position="44"/>
        <end position="71"/>
    </location>
</feature>
<proteinExistence type="predicted"/>
<keyword evidence="3" id="KW-1185">Reference proteome</keyword>
<keyword evidence="1" id="KW-0472">Membrane</keyword>
<evidence type="ECO:0000256" key="1">
    <source>
        <dbReference type="SAM" id="Phobius"/>
    </source>
</evidence>
<name>A0A2S5REH9_9PROT</name>
<gene>
    <name evidence="2" type="ORF">HCUR_00156</name>
</gene>
<keyword evidence="1" id="KW-1133">Transmembrane helix</keyword>
<evidence type="ECO:0000313" key="2">
    <source>
        <dbReference type="EMBL" id="PPE05707.1"/>
    </source>
</evidence>
<sequence>MTSILNYFLHNFTLMERSVIHVNITALDIPNLSETLLHESPSLAFIYVLFINIYASNPILFFFLTLVILFLDCVGYTFTLSLHNASNASQLG</sequence>
<keyword evidence="1" id="KW-0812">Transmembrane</keyword>
<dbReference type="AlphaFoldDB" id="A0A2S5REH9"/>
<dbReference type="Proteomes" id="UP000239425">
    <property type="component" value="Unassembled WGS sequence"/>
</dbReference>
<organism evidence="2 3">
    <name type="scientific">Holospora curviuscula</name>
    <dbReference type="NCBI Taxonomy" id="1082868"/>
    <lineage>
        <taxon>Bacteria</taxon>
        <taxon>Pseudomonadati</taxon>
        <taxon>Pseudomonadota</taxon>
        <taxon>Alphaproteobacteria</taxon>
        <taxon>Holosporales</taxon>
        <taxon>Holosporaceae</taxon>
        <taxon>Holospora</taxon>
    </lineage>
</organism>
<accession>A0A2S5REH9</accession>